<evidence type="ECO:0000313" key="11">
    <source>
        <dbReference type="Proteomes" id="UP000054937"/>
    </source>
</evidence>
<dbReference type="OrthoDB" id="6752799at2759"/>
<dbReference type="PROSITE" id="PS00105">
    <property type="entry name" value="AA_TRANSFER_CLASS_1"/>
    <property type="match status" value="1"/>
</dbReference>
<evidence type="ECO:0000256" key="4">
    <source>
        <dbReference type="ARBA" id="ARBA00022576"/>
    </source>
</evidence>
<evidence type="ECO:0000256" key="6">
    <source>
        <dbReference type="ARBA" id="ARBA00022898"/>
    </source>
</evidence>
<name>A0A0V0QTE9_PSEPJ</name>
<dbReference type="InterPro" id="IPR015424">
    <property type="entry name" value="PyrdxlP-dep_Trfase"/>
</dbReference>
<dbReference type="GO" id="GO:0030170">
    <property type="term" value="F:pyridoxal phosphate binding"/>
    <property type="evidence" value="ECO:0007669"/>
    <property type="project" value="InterPro"/>
</dbReference>
<dbReference type="InterPro" id="IPR000796">
    <property type="entry name" value="Asp_trans"/>
</dbReference>
<dbReference type="InterPro" id="IPR015422">
    <property type="entry name" value="PyrdxlP-dep_Trfase_small"/>
</dbReference>
<keyword evidence="5 8" id="KW-0808">Transferase</keyword>
<evidence type="ECO:0000259" key="9">
    <source>
        <dbReference type="Pfam" id="PF00155"/>
    </source>
</evidence>
<proteinExistence type="inferred from homology"/>
<dbReference type="InParanoid" id="A0A0V0QTE9"/>
<comment type="similarity">
    <text evidence="2">Belongs to the class-I pyridoxal-phosphate-dependent aminotransferase family.</text>
</comment>
<dbReference type="GO" id="GO:0005739">
    <property type="term" value="C:mitochondrion"/>
    <property type="evidence" value="ECO:0007669"/>
    <property type="project" value="TreeGrafter"/>
</dbReference>
<reference evidence="10 11" key="1">
    <citation type="journal article" date="2015" name="Sci. Rep.">
        <title>Genome of the facultative scuticociliatosis pathogen Pseudocohnilembus persalinus provides insight into its virulence through horizontal gene transfer.</title>
        <authorList>
            <person name="Xiong J."/>
            <person name="Wang G."/>
            <person name="Cheng J."/>
            <person name="Tian M."/>
            <person name="Pan X."/>
            <person name="Warren A."/>
            <person name="Jiang C."/>
            <person name="Yuan D."/>
            <person name="Miao W."/>
        </authorList>
    </citation>
    <scope>NUCLEOTIDE SEQUENCE [LARGE SCALE GENOMIC DNA]</scope>
    <source>
        <strain evidence="10">36N120E</strain>
    </source>
</reference>
<dbReference type="AlphaFoldDB" id="A0A0V0QTE9"/>
<comment type="miscellaneous">
    <text evidence="8">In eukaryotes there are cytoplasmic, mitochondrial and chloroplastic isozymes.</text>
</comment>
<evidence type="ECO:0000256" key="1">
    <source>
        <dbReference type="ARBA" id="ARBA00001933"/>
    </source>
</evidence>
<dbReference type="Gene3D" id="3.90.1150.10">
    <property type="entry name" value="Aspartate Aminotransferase, domain 1"/>
    <property type="match status" value="1"/>
</dbReference>
<gene>
    <name evidence="10" type="ORF">PPERSA_09807</name>
</gene>
<evidence type="ECO:0000256" key="3">
    <source>
        <dbReference type="ARBA" id="ARBA00011738"/>
    </source>
</evidence>
<dbReference type="InterPro" id="IPR004839">
    <property type="entry name" value="Aminotransferase_I/II_large"/>
</dbReference>
<accession>A0A0V0QTE9</accession>
<comment type="subunit">
    <text evidence="3 8">Homodimer.</text>
</comment>
<comment type="caution">
    <text evidence="10">The sequence shown here is derived from an EMBL/GenBank/DDBJ whole genome shotgun (WGS) entry which is preliminary data.</text>
</comment>
<dbReference type="FunFam" id="3.90.1150.10:FF:000001">
    <property type="entry name" value="Aspartate aminotransferase"/>
    <property type="match status" value="1"/>
</dbReference>
<evidence type="ECO:0000256" key="5">
    <source>
        <dbReference type="ARBA" id="ARBA00022679"/>
    </source>
</evidence>
<dbReference type="GO" id="GO:0004069">
    <property type="term" value="F:L-aspartate:2-oxoglutarate aminotransferase activity"/>
    <property type="evidence" value="ECO:0007669"/>
    <property type="project" value="UniProtKB-EC"/>
</dbReference>
<sequence length="419" mass="46610">MQRVQLMASQGSKSDNNIFGHLELAPADPILGTTLAYKADKDSKKMNLGVGAYRDDDEKPKVFDIVRKVEKEVANDHSIDKEYLPIDGLASFTKAAQHLIFGPEAQSVKEGRIVSSQSISGTGALRVTFEFIKKYLPNTQILVSKPTWGNHHAIIKEAGLTFVDYPYYEPKTRGFNFEGMVNSLKQAQPGSIVLLHPCAHNPTGVDPTADQWKQIAVVMREGGLIPLFDSAYQGFATGDLIKDASAIRMFDEMGFQMFVTQSFAKNMGLYGERVGAIHIVTKNADTAKKTLSQLKLVIRPMYSNPPKHGALIASRILSDKNNFDAWQKELNAVSHRIIEMRKVLRQKLEQLKVPGDWSHITTQIGMFSFTGLTPKQCEILIEKHHIYLLKNGRISMCGITTKNVAHLAQAINDAVRSTQ</sequence>
<keyword evidence="6" id="KW-0663">Pyridoxal phosphate</keyword>
<feature type="domain" description="Aminotransferase class I/classII large" evidence="9">
    <location>
        <begin position="44"/>
        <end position="411"/>
    </location>
</feature>
<dbReference type="Proteomes" id="UP000054937">
    <property type="component" value="Unassembled WGS sequence"/>
</dbReference>
<evidence type="ECO:0000256" key="8">
    <source>
        <dbReference type="RuleBase" id="RU000480"/>
    </source>
</evidence>
<dbReference type="FunCoup" id="A0A0V0QTE9">
    <property type="interactions" value="261"/>
</dbReference>
<dbReference type="PRINTS" id="PR00799">
    <property type="entry name" value="TRANSAMINASE"/>
</dbReference>
<dbReference type="OMA" id="VGACTIV"/>
<dbReference type="EMBL" id="LDAU01000105">
    <property type="protein sequence ID" value="KRX05667.1"/>
    <property type="molecule type" value="Genomic_DNA"/>
</dbReference>
<dbReference type="SUPFAM" id="SSF53383">
    <property type="entry name" value="PLP-dependent transferases"/>
    <property type="match status" value="1"/>
</dbReference>
<dbReference type="GO" id="GO:0006520">
    <property type="term" value="P:amino acid metabolic process"/>
    <property type="evidence" value="ECO:0007669"/>
    <property type="project" value="InterPro"/>
</dbReference>
<dbReference type="CDD" id="cd00609">
    <property type="entry name" value="AAT_like"/>
    <property type="match status" value="1"/>
</dbReference>
<dbReference type="InterPro" id="IPR015421">
    <property type="entry name" value="PyrdxlP-dep_Trfase_major"/>
</dbReference>
<dbReference type="Gene3D" id="3.40.640.10">
    <property type="entry name" value="Type I PLP-dependent aspartate aminotransferase-like (Major domain)"/>
    <property type="match status" value="1"/>
</dbReference>
<comment type="catalytic activity">
    <reaction evidence="7 8">
        <text>L-aspartate + 2-oxoglutarate = oxaloacetate + L-glutamate</text>
        <dbReference type="Rhea" id="RHEA:21824"/>
        <dbReference type="ChEBI" id="CHEBI:16452"/>
        <dbReference type="ChEBI" id="CHEBI:16810"/>
        <dbReference type="ChEBI" id="CHEBI:29985"/>
        <dbReference type="ChEBI" id="CHEBI:29991"/>
        <dbReference type="EC" id="2.6.1.1"/>
    </reaction>
</comment>
<dbReference type="FunFam" id="3.40.640.10:FF:000015">
    <property type="entry name" value="Aspartate aminotransferase"/>
    <property type="match status" value="1"/>
</dbReference>
<protein>
    <recommendedName>
        <fullName evidence="8">Aspartate aminotransferase</fullName>
        <ecNumber evidence="8">2.6.1.1</ecNumber>
    </recommendedName>
</protein>
<organism evidence="10 11">
    <name type="scientific">Pseudocohnilembus persalinus</name>
    <name type="common">Ciliate</name>
    <dbReference type="NCBI Taxonomy" id="266149"/>
    <lineage>
        <taxon>Eukaryota</taxon>
        <taxon>Sar</taxon>
        <taxon>Alveolata</taxon>
        <taxon>Ciliophora</taxon>
        <taxon>Intramacronucleata</taxon>
        <taxon>Oligohymenophorea</taxon>
        <taxon>Scuticociliatia</taxon>
        <taxon>Philasterida</taxon>
        <taxon>Pseudocohnilembidae</taxon>
        <taxon>Pseudocohnilembus</taxon>
    </lineage>
</organism>
<evidence type="ECO:0000256" key="2">
    <source>
        <dbReference type="ARBA" id="ARBA00007441"/>
    </source>
</evidence>
<evidence type="ECO:0000256" key="7">
    <source>
        <dbReference type="ARBA" id="ARBA00049185"/>
    </source>
</evidence>
<evidence type="ECO:0000313" key="10">
    <source>
        <dbReference type="EMBL" id="KRX05667.1"/>
    </source>
</evidence>
<keyword evidence="11" id="KW-1185">Reference proteome</keyword>
<keyword evidence="4 8" id="KW-0032">Aminotransferase</keyword>
<dbReference type="PANTHER" id="PTHR11879:SF22">
    <property type="entry name" value="ASPARTATE AMINOTRANSFERASE, MITOCHONDRIAL"/>
    <property type="match status" value="1"/>
</dbReference>
<dbReference type="EC" id="2.6.1.1" evidence="8"/>
<dbReference type="PANTHER" id="PTHR11879">
    <property type="entry name" value="ASPARTATE AMINOTRANSFERASE"/>
    <property type="match status" value="1"/>
</dbReference>
<dbReference type="InterPro" id="IPR004838">
    <property type="entry name" value="NHTrfase_class1_PyrdxlP-BS"/>
</dbReference>
<dbReference type="Pfam" id="PF00155">
    <property type="entry name" value="Aminotran_1_2"/>
    <property type="match status" value="1"/>
</dbReference>
<comment type="cofactor">
    <cofactor evidence="1">
        <name>pyridoxal 5'-phosphate</name>
        <dbReference type="ChEBI" id="CHEBI:597326"/>
    </cofactor>
</comment>
<dbReference type="NCBIfam" id="NF006719">
    <property type="entry name" value="PRK09257.1"/>
    <property type="match status" value="1"/>
</dbReference>